<dbReference type="GO" id="GO:0071111">
    <property type="term" value="F:cyclic-guanylate-specific phosphodiesterase activity"/>
    <property type="evidence" value="ECO:0007669"/>
    <property type="project" value="UniProtKB-EC"/>
</dbReference>
<dbReference type="InterPro" id="IPR000014">
    <property type="entry name" value="PAS"/>
</dbReference>
<keyword evidence="4" id="KW-1185">Reference proteome</keyword>
<dbReference type="InterPro" id="IPR035965">
    <property type="entry name" value="PAS-like_dom_sf"/>
</dbReference>
<protein>
    <submittedName>
        <fullName evidence="3">Cyclic di-GMP phosphodiesterase response regulator RpfG</fullName>
        <ecNumber evidence="3">3.1.4.52</ecNumber>
    </submittedName>
</protein>
<evidence type="ECO:0000259" key="2">
    <source>
        <dbReference type="PROSITE" id="PS51832"/>
    </source>
</evidence>
<feature type="domain" description="PAC" evidence="1">
    <location>
        <begin position="58"/>
        <end position="111"/>
    </location>
</feature>
<dbReference type="CDD" id="cd00077">
    <property type="entry name" value="HDc"/>
    <property type="match status" value="1"/>
</dbReference>
<sequence length="307" mass="34045">MTGLYKKDIIGQGDYAYSVPFFGESRPLLIDQLFSEKSVLEYEIELSKKNIIRKGKKLSVEIFAPNLSKGKGAFLKETASPLFDANGKLVGAIESIRDITERKQSEEAIKQSYRNLQKTMEGTVRAIVALAEKRDPYAAGHQTRVSRLACAVAREMDLPGEQIEGIRVAGLLHDIGKVYIPTDILNKPTRLTDIEMMLIKTHPSVGSEILEIIPFNWPVAQIALQHHERLNGSGYPAGLSGSEILLEAKILAVADVVEAMSNHRPYRPALGKDKALEEICNNSGILYDSDAVDVCLRVFTKNDFKFT</sequence>
<dbReference type="SUPFAM" id="SSF109604">
    <property type="entry name" value="HD-domain/PDEase-like"/>
    <property type="match status" value="1"/>
</dbReference>
<dbReference type="PANTHER" id="PTHR43155:SF2">
    <property type="entry name" value="CYCLIC DI-GMP PHOSPHODIESTERASE PA4108"/>
    <property type="match status" value="1"/>
</dbReference>
<dbReference type="Gene3D" id="3.30.450.20">
    <property type="entry name" value="PAS domain"/>
    <property type="match status" value="1"/>
</dbReference>
<feature type="domain" description="HD-GYP" evidence="2">
    <location>
        <begin position="116"/>
        <end position="307"/>
    </location>
</feature>
<dbReference type="Pfam" id="PF13487">
    <property type="entry name" value="HD_5"/>
    <property type="match status" value="1"/>
</dbReference>
<dbReference type="PROSITE" id="PS50113">
    <property type="entry name" value="PAC"/>
    <property type="match status" value="1"/>
</dbReference>
<comment type="caution">
    <text evidence="3">The sequence shown here is derived from an EMBL/GenBank/DDBJ whole genome shotgun (WGS) entry which is preliminary data.</text>
</comment>
<dbReference type="AlphaFoldDB" id="A0A4Y7RL12"/>
<accession>A0A4Y7RL12</accession>
<dbReference type="NCBIfam" id="TIGR00229">
    <property type="entry name" value="sensory_box"/>
    <property type="match status" value="1"/>
</dbReference>
<dbReference type="SUPFAM" id="SSF55785">
    <property type="entry name" value="PYP-like sensor domain (PAS domain)"/>
    <property type="match status" value="1"/>
</dbReference>
<reference evidence="3 4" key="1">
    <citation type="journal article" date="2018" name="Environ. Microbiol.">
        <title>Novel energy conservation strategies and behaviour of Pelotomaculum schinkii driving syntrophic propionate catabolism.</title>
        <authorList>
            <person name="Hidalgo-Ahumada C.A.P."/>
            <person name="Nobu M.K."/>
            <person name="Narihiro T."/>
            <person name="Tamaki H."/>
            <person name="Liu W.T."/>
            <person name="Kamagata Y."/>
            <person name="Stams A.J.M."/>
            <person name="Imachi H."/>
            <person name="Sousa D.Z."/>
        </authorList>
    </citation>
    <scope>NUCLEOTIDE SEQUENCE [LARGE SCALE GENOMIC DNA]</scope>
    <source>
        <strain evidence="3 4">MGP</strain>
    </source>
</reference>
<dbReference type="NCBIfam" id="TIGR00277">
    <property type="entry name" value="HDIG"/>
    <property type="match status" value="1"/>
</dbReference>
<evidence type="ECO:0000313" key="4">
    <source>
        <dbReference type="Proteomes" id="UP000297597"/>
    </source>
</evidence>
<dbReference type="InterPro" id="IPR037522">
    <property type="entry name" value="HD_GYP_dom"/>
</dbReference>
<dbReference type="PROSITE" id="PS51832">
    <property type="entry name" value="HD_GYP"/>
    <property type="match status" value="1"/>
</dbReference>
<keyword evidence="3" id="KW-0378">Hydrolase</keyword>
<dbReference type="Gene3D" id="1.10.3210.10">
    <property type="entry name" value="Hypothetical protein af1432"/>
    <property type="match status" value="1"/>
</dbReference>
<proteinExistence type="predicted"/>
<gene>
    <name evidence="3" type="primary">rpfG_9</name>
    <name evidence="3" type="ORF">Pmgp_03140</name>
</gene>
<name>A0A4Y7RL12_9FIRM</name>
<dbReference type="SMART" id="SM00471">
    <property type="entry name" value="HDc"/>
    <property type="match status" value="1"/>
</dbReference>
<evidence type="ECO:0000259" key="1">
    <source>
        <dbReference type="PROSITE" id="PS50113"/>
    </source>
</evidence>
<dbReference type="InterPro" id="IPR006675">
    <property type="entry name" value="HDIG_dom"/>
</dbReference>
<organism evidence="3 4">
    <name type="scientific">Pelotomaculum propionicicum</name>
    <dbReference type="NCBI Taxonomy" id="258475"/>
    <lineage>
        <taxon>Bacteria</taxon>
        <taxon>Bacillati</taxon>
        <taxon>Bacillota</taxon>
        <taxon>Clostridia</taxon>
        <taxon>Eubacteriales</taxon>
        <taxon>Desulfotomaculaceae</taxon>
        <taxon>Pelotomaculum</taxon>
    </lineage>
</organism>
<dbReference type="EC" id="3.1.4.52" evidence="3"/>
<evidence type="ECO:0000313" key="3">
    <source>
        <dbReference type="EMBL" id="TEB09430.1"/>
    </source>
</evidence>
<dbReference type="PANTHER" id="PTHR43155">
    <property type="entry name" value="CYCLIC DI-GMP PHOSPHODIESTERASE PA4108-RELATED"/>
    <property type="match status" value="1"/>
</dbReference>
<dbReference type="InterPro" id="IPR000700">
    <property type="entry name" value="PAS-assoc_C"/>
</dbReference>
<dbReference type="Proteomes" id="UP000297597">
    <property type="component" value="Unassembled WGS sequence"/>
</dbReference>
<dbReference type="EMBL" id="QFFZ01000048">
    <property type="protein sequence ID" value="TEB09430.1"/>
    <property type="molecule type" value="Genomic_DNA"/>
</dbReference>
<dbReference type="InterPro" id="IPR003607">
    <property type="entry name" value="HD/PDEase_dom"/>
</dbReference>